<feature type="region of interest" description="Disordered" evidence="1">
    <location>
        <begin position="48"/>
        <end position="99"/>
    </location>
</feature>
<evidence type="ECO:0000313" key="3">
    <source>
        <dbReference type="Proteomes" id="UP000008021"/>
    </source>
</evidence>
<dbReference type="Gramene" id="OMERI06G26680.3">
    <property type="protein sequence ID" value="OMERI06G26680.3"/>
    <property type="gene ID" value="OMERI06G26680"/>
</dbReference>
<reference evidence="2" key="2">
    <citation type="submission" date="2018-05" db="EMBL/GenBank/DDBJ databases">
        <title>OmerRS3 (Oryza meridionalis Reference Sequence Version 3).</title>
        <authorList>
            <person name="Zhang J."/>
            <person name="Kudrna D."/>
            <person name="Lee S."/>
            <person name="Talag J."/>
            <person name="Welchert J."/>
            <person name="Wing R.A."/>
        </authorList>
    </citation>
    <scope>NUCLEOTIDE SEQUENCE [LARGE SCALE GENOMIC DNA]</scope>
    <source>
        <strain evidence="2">cv. OR44</strain>
    </source>
</reference>
<evidence type="ECO:0000256" key="1">
    <source>
        <dbReference type="SAM" id="MobiDB-lite"/>
    </source>
</evidence>
<accession>A0A0E0E612</accession>
<name>A0A0E0E612_9ORYZ</name>
<protein>
    <submittedName>
        <fullName evidence="2">Uncharacterized protein</fullName>
    </submittedName>
</protein>
<dbReference type="EnsemblPlants" id="OMERI06G26680.3">
    <property type="protein sequence ID" value="OMERI06G26680.3"/>
    <property type="gene ID" value="OMERI06G26680"/>
</dbReference>
<evidence type="ECO:0000313" key="2">
    <source>
        <dbReference type="EnsemblPlants" id="OMERI06G26680.3"/>
    </source>
</evidence>
<organism evidence="2">
    <name type="scientific">Oryza meridionalis</name>
    <dbReference type="NCBI Taxonomy" id="40149"/>
    <lineage>
        <taxon>Eukaryota</taxon>
        <taxon>Viridiplantae</taxon>
        <taxon>Streptophyta</taxon>
        <taxon>Embryophyta</taxon>
        <taxon>Tracheophyta</taxon>
        <taxon>Spermatophyta</taxon>
        <taxon>Magnoliopsida</taxon>
        <taxon>Liliopsida</taxon>
        <taxon>Poales</taxon>
        <taxon>Poaceae</taxon>
        <taxon>BOP clade</taxon>
        <taxon>Oryzoideae</taxon>
        <taxon>Oryzeae</taxon>
        <taxon>Oryzinae</taxon>
        <taxon>Oryza</taxon>
    </lineage>
</organism>
<reference evidence="2" key="1">
    <citation type="submission" date="2015-04" db="UniProtKB">
        <authorList>
            <consortium name="EnsemblPlants"/>
        </authorList>
    </citation>
    <scope>IDENTIFICATION</scope>
</reference>
<dbReference type="AlphaFoldDB" id="A0A0E0E612"/>
<feature type="compositionally biased region" description="Low complexity" evidence="1">
    <location>
        <begin position="1"/>
        <end position="15"/>
    </location>
</feature>
<keyword evidence="3" id="KW-1185">Reference proteome</keyword>
<proteinExistence type="predicted"/>
<sequence>MRAPIRPIRSSGPPIRLHPTAEATTRYSDPPAPPVADFIGRAARSTPVAAAADRRRQAVKYSSSPIGKLRAPPFFRRRPPCGGTVEPVGKGELEAEAEA</sequence>
<feature type="region of interest" description="Disordered" evidence="1">
    <location>
        <begin position="1"/>
        <end position="32"/>
    </location>
</feature>
<dbReference type="Proteomes" id="UP000008021">
    <property type="component" value="Chromosome 6"/>
</dbReference>